<dbReference type="RefSeq" id="WP_139073183.1">
    <property type="nucleotide sequence ID" value="NZ_CP040899.1"/>
</dbReference>
<dbReference type="Proteomes" id="UP000313948">
    <property type="component" value="Chromosome"/>
</dbReference>
<reference evidence="1 2" key="1">
    <citation type="submission" date="2019-05" db="EMBL/GenBank/DDBJ databases">
        <title>Georgenia *** sp. nov., and Georgenia *** sp. nov., isolated from the intestinal contents of plateau pika (Ochotona curzoniae) in the Qinghai-Tibet plateau of China.</title>
        <authorList>
            <person name="Tian Z."/>
        </authorList>
    </citation>
    <scope>NUCLEOTIDE SEQUENCE [LARGE SCALE GENOMIC DNA]</scope>
    <source>
        <strain evidence="1 2">Z294</strain>
    </source>
</reference>
<protein>
    <submittedName>
        <fullName evidence="1">Alternate-type signal peptide domain-containing protein</fullName>
    </submittedName>
</protein>
<dbReference type="NCBIfam" id="TIGR04089">
    <property type="entry name" value="exp_by_SipW_III"/>
    <property type="match status" value="1"/>
</dbReference>
<accession>A0ABX5VRF8</accession>
<sequence length="207" mass="21197">MNPPPRRRRRRRGAGPLVLAAAFLAGVAGAGGTAALWSADAATPLGTIVAGDLDLELLDPTVWQETSPDVAGAPRTIDPAAFLVRPGDTLAAHQRFTTDLTGDNMLGRLSVAWEQGPQLPAGATATYTVRDGAGDALVADVPLGTAATLPTLDADDDGRADEFTLEVTLGFPGTADRFGPGAPAQVTDLGAIVLDLDQVRSGEGFTS</sequence>
<dbReference type="EMBL" id="CP040899">
    <property type="protein sequence ID" value="QDB80216.1"/>
    <property type="molecule type" value="Genomic_DNA"/>
</dbReference>
<dbReference type="InterPro" id="IPR024006">
    <property type="entry name" value="Alt_signal_exp_actinobact"/>
</dbReference>
<proteinExistence type="predicted"/>
<evidence type="ECO:0000313" key="1">
    <source>
        <dbReference type="EMBL" id="QDB80216.1"/>
    </source>
</evidence>
<gene>
    <name evidence="1" type="ORF">FE251_13120</name>
</gene>
<name>A0ABX5VRF8_9MICO</name>
<evidence type="ECO:0000313" key="2">
    <source>
        <dbReference type="Proteomes" id="UP000313948"/>
    </source>
</evidence>
<keyword evidence="2" id="KW-1185">Reference proteome</keyword>
<organism evidence="1 2">
    <name type="scientific">Georgenia wutianyii</name>
    <dbReference type="NCBI Taxonomy" id="2585135"/>
    <lineage>
        <taxon>Bacteria</taxon>
        <taxon>Bacillati</taxon>
        <taxon>Actinomycetota</taxon>
        <taxon>Actinomycetes</taxon>
        <taxon>Micrococcales</taxon>
        <taxon>Bogoriellaceae</taxon>
        <taxon>Georgenia</taxon>
    </lineage>
</organism>